<dbReference type="InterPro" id="IPR020449">
    <property type="entry name" value="Tscrpt_reg_AraC-type_HTH"/>
</dbReference>
<gene>
    <name evidence="6" type="ORF">LCR_08690</name>
</gene>
<organism evidence="6 7">
    <name type="scientific">Aeromonas enteropelogenes</name>
    <name type="common">Aeromonas trota</name>
    <dbReference type="NCBI Taxonomy" id="29489"/>
    <lineage>
        <taxon>Bacteria</taxon>
        <taxon>Pseudomonadati</taxon>
        <taxon>Pseudomonadota</taxon>
        <taxon>Gammaproteobacteria</taxon>
        <taxon>Aeromonadales</taxon>
        <taxon>Aeromonadaceae</taxon>
        <taxon>Aeromonas</taxon>
    </lineage>
</organism>
<evidence type="ECO:0000256" key="2">
    <source>
        <dbReference type="ARBA" id="ARBA00023125"/>
    </source>
</evidence>
<dbReference type="GO" id="GO:0000976">
    <property type="term" value="F:transcription cis-regulatory region binding"/>
    <property type="evidence" value="ECO:0007669"/>
    <property type="project" value="TreeGrafter"/>
</dbReference>
<feature type="region of interest" description="Disordered" evidence="4">
    <location>
        <begin position="253"/>
        <end position="277"/>
    </location>
</feature>
<dbReference type="AlphaFoldDB" id="A0A175VMA0"/>
<dbReference type="STRING" id="29489.VL01_09090"/>
<dbReference type="PANTHER" id="PTHR47894:SF4">
    <property type="entry name" value="HTH-TYPE TRANSCRIPTIONAL REGULATOR GADX"/>
    <property type="match status" value="1"/>
</dbReference>
<dbReference type="RefSeq" id="WP_061475595.1">
    <property type="nucleotide sequence ID" value="NZ_JMGO02000002.1"/>
</dbReference>
<dbReference type="GO" id="GO:0003700">
    <property type="term" value="F:DNA-binding transcription factor activity"/>
    <property type="evidence" value="ECO:0007669"/>
    <property type="project" value="InterPro"/>
</dbReference>
<dbReference type="SMART" id="SM00342">
    <property type="entry name" value="HTH_ARAC"/>
    <property type="match status" value="1"/>
</dbReference>
<evidence type="ECO:0000313" key="7">
    <source>
        <dbReference type="Proteomes" id="UP000078435"/>
    </source>
</evidence>
<dbReference type="Gene3D" id="1.10.10.60">
    <property type="entry name" value="Homeodomain-like"/>
    <property type="match status" value="1"/>
</dbReference>
<protein>
    <submittedName>
        <fullName evidence="6">AraC family transcriptional regulator</fullName>
    </submittedName>
</protein>
<evidence type="ECO:0000313" key="6">
    <source>
        <dbReference type="EMBL" id="KXU81761.1"/>
    </source>
</evidence>
<sequence length="277" mass="31272">MSTPLLQQHHYLGIRQQPLHRVLIYAPTLIWVKQGHKQLWWKERRLTFDRGSWLLIPAGHQLTFVNQPEQGTFRSHALTLLAPPPDAWLPTITAAPQGQREPRIKVTPGLAFCFELVTTMAERGVSEATQAELLQGFYAELHAARALDLLYPARTMTLGERLARYLGVEPGADHTLEGVAPHFAMSRASLVRKLASEGRSFRQLLAQVRMSHALTLLQQSLTPLEVALACGYDSPSRFAARFKQEFGLTPHQYRQTCPSPAIQPRERRPRLAHGESR</sequence>
<dbReference type="OrthoDB" id="9783876at2"/>
<dbReference type="InterPro" id="IPR018060">
    <property type="entry name" value="HTH_AraC"/>
</dbReference>
<dbReference type="PRINTS" id="PR00032">
    <property type="entry name" value="HTHARAC"/>
</dbReference>
<dbReference type="SUPFAM" id="SSF46689">
    <property type="entry name" value="Homeodomain-like"/>
    <property type="match status" value="1"/>
</dbReference>
<keyword evidence="2" id="KW-0238">DNA-binding</keyword>
<dbReference type="Proteomes" id="UP000078435">
    <property type="component" value="Unassembled WGS sequence"/>
</dbReference>
<feature type="domain" description="HTH araC/xylS-type" evidence="5">
    <location>
        <begin position="160"/>
        <end position="256"/>
    </location>
</feature>
<evidence type="ECO:0000259" key="5">
    <source>
        <dbReference type="PROSITE" id="PS01124"/>
    </source>
</evidence>
<reference evidence="6 7" key="1">
    <citation type="submission" date="2016-02" db="EMBL/GenBank/DDBJ databases">
        <title>Draft genome sequence of Aeromonas trota strain 1999lcr isolated from cerebrospinal fluid (CSF).</title>
        <authorList>
            <person name="Dallagassa C.B."/>
            <person name="Prediger K.C."/>
            <person name="Weiss V.A."/>
            <person name="Assis F.E."/>
            <person name="Baura V."/>
            <person name="Cruz L.M."/>
            <person name="Souza E.M."/>
            <person name="Pedrosa F.O."/>
            <person name="Fadel-Picheth C.M."/>
        </authorList>
    </citation>
    <scope>NUCLEOTIDE SEQUENCE [LARGE SCALE GENOMIC DNA]</scope>
    <source>
        <strain evidence="6 7">1999lcr</strain>
    </source>
</reference>
<name>A0A175VMA0_AEREN</name>
<dbReference type="EMBL" id="JMGO02000002">
    <property type="protein sequence ID" value="KXU81761.1"/>
    <property type="molecule type" value="Genomic_DNA"/>
</dbReference>
<comment type="caution">
    <text evidence="6">The sequence shown here is derived from an EMBL/GenBank/DDBJ whole genome shotgun (WGS) entry which is preliminary data.</text>
</comment>
<evidence type="ECO:0000256" key="4">
    <source>
        <dbReference type="SAM" id="MobiDB-lite"/>
    </source>
</evidence>
<keyword evidence="1" id="KW-0805">Transcription regulation</keyword>
<dbReference type="GO" id="GO:0005829">
    <property type="term" value="C:cytosol"/>
    <property type="evidence" value="ECO:0007669"/>
    <property type="project" value="TreeGrafter"/>
</dbReference>
<accession>A0A175VMA0</accession>
<dbReference type="Pfam" id="PF12833">
    <property type="entry name" value="HTH_18"/>
    <property type="match status" value="1"/>
</dbReference>
<dbReference type="PROSITE" id="PS01124">
    <property type="entry name" value="HTH_ARAC_FAMILY_2"/>
    <property type="match status" value="1"/>
</dbReference>
<dbReference type="InterPro" id="IPR009057">
    <property type="entry name" value="Homeodomain-like_sf"/>
</dbReference>
<keyword evidence="3" id="KW-0804">Transcription</keyword>
<proteinExistence type="predicted"/>
<dbReference type="PANTHER" id="PTHR47894">
    <property type="entry name" value="HTH-TYPE TRANSCRIPTIONAL REGULATOR GADX"/>
    <property type="match status" value="1"/>
</dbReference>
<evidence type="ECO:0000256" key="3">
    <source>
        <dbReference type="ARBA" id="ARBA00023163"/>
    </source>
</evidence>
<evidence type="ECO:0000256" key="1">
    <source>
        <dbReference type="ARBA" id="ARBA00023015"/>
    </source>
</evidence>